<proteinExistence type="predicted"/>
<accession>A0A3S9B4L2</accession>
<comment type="subcellular location">
    <subcellularLocation>
        <location evidence="1">Virion</location>
    </subcellularLocation>
</comment>
<keyword evidence="2" id="KW-1188">Viral release from host cell</keyword>
<evidence type="ECO:0000256" key="3">
    <source>
        <dbReference type="ARBA" id="ARBA00023219"/>
    </source>
</evidence>
<reference evidence="4 5" key="1">
    <citation type="submission" date="2018-09" db="EMBL/GenBank/DDBJ databases">
        <title>Marinorhizobium profundi gen. nov., sp. nov., isolated from a deep-sea sediment sample from the New Britain Trench and proposal of Marinorhizobiaceae fam. nov. in the order Rhizobiales of the class Alphaproteobacteria.</title>
        <authorList>
            <person name="Cao J."/>
        </authorList>
    </citation>
    <scope>NUCLEOTIDE SEQUENCE [LARGE SCALE GENOMIC DNA]</scope>
    <source>
        <strain evidence="4 5">WS11</strain>
    </source>
</reference>
<sequence length="531" mass="58931">MQFSAIKTRSDKIWSKRAPWDALYREAYDFAVPMRRPGGDSSQGLPPSKLFDMTAPMSAMFFAGNLQRDLFPSGQPTFTLETGPVAAMAIGAEGVKVYDRFLHSTAKLIHPFFLAGDWDTAIHEMCIDLAVGTGAIIPLKGNRDNPVHFACIPFDQLAIGVDAWGRVVHVSWKQIFEIGQIVENWPNGTYPEDFKNKAKSSPTDEIELRQDFVKDPQRGWHFFAFIPAHHQHITHERYRTQPIAVPRYYRVPGEAYGRGVILTALPSIKTLNKAQELALKSAAINMLGIWGYRAGGTFNPDTVRVGPGEFWPMQSTGGILGPDVQRIDPASGRMDIAKLIIGDMQEQVKNAMFDTRLPDYQGTPRSASEIAGRLRQKADVHIGAFGRLVREIMPVVVPRVAEILYDLGFLPQMPFTIDELLVSIKVQSPMAAALNADRLASIANYIEFVGAVAGPESVELYANIDKMLERVGDGLQIDKELIPTEGERAQIEQRIQQRKAAQIAEMFGAKMAEQAPQAMMQAAMQPQRQAA</sequence>
<evidence type="ECO:0000313" key="4">
    <source>
        <dbReference type="EMBL" id="AZN71853.1"/>
    </source>
</evidence>
<name>A0A3S9B4L2_9HYPH</name>
<keyword evidence="3" id="KW-0231">Viral genome packaging</keyword>
<dbReference type="Proteomes" id="UP000268192">
    <property type="component" value="Chromosome"/>
</dbReference>
<dbReference type="EMBL" id="CP032509">
    <property type="protein sequence ID" value="AZN71853.1"/>
    <property type="molecule type" value="Genomic_DNA"/>
</dbReference>
<gene>
    <name evidence="4" type="ORF">D5400_11705</name>
</gene>
<organism evidence="4 5">
    <name type="scientific">Georhizobium profundi</name>
    <dbReference type="NCBI Taxonomy" id="2341112"/>
    <lineage>
        <taxon>Bacteria</taxon>
        <taxon>Pseudomonadati</taxon>
        <taxon>Pseudomonadota</taxon>
        <taxon>Alphaproteobacteria</taxon>
        <taxon>Hyphomicrobiales</taxon>
        <taxon>Rhizobiaceae</taxon>
        <taxon>Georhizobium</taxon>
    </lineage>
</organism>
<dbReference type="RefSeq" id="WP_126010172.1">
    <property type="nucleotide sequence ID" value="NZ_CP032509.1"/>
</dbReference>
<evidence type="ECO:0008006" key="6">
    <source>
        <dbReference type="Google" id="ProtNLM"/>
    </source>
</evidence>
<dbReference type="InterPro" id="IPR020991">
    <property type="entry name" value="Connector_podovirus"/>
</dbReference>
<dbReference type="KEGG" id="abaw:D5400_11705"/>
<evidence type="ECO:0000256" key="2">
    <source>
        <dbReference type="ARBA" id="ARBA00022612"/>
    </source>
</evidence>
<dbReference type="OrthoDB" id="1666403at2"/>
<dbReference type="Pfam" id="PF12236">
    <property type="entry name" value="Head-tail_con"/>
    <property type="match status" value="1"/>
</dbReference>
<protein>
    <recommendedName>
        <fullName evidence="6">Phage tail protein</fullName>
    </recommendedName>
</protein>
<evidence type="ECO:0000256" key="1">
    <source>
        <dbReference type="ARBA" id="ARBA00004328"/>
    </source>
</evidence>
<dbReference type="AlphaFoldDB" id="A0A3S9B4L2"/>
<keyword evidence="5" id="KW-1185">Reference proteome</keyword>
<evidence type="ECO:0000313" key="5">
    <source>
        <dbReference type="Proteomes" id="UP000268192"/>
    </source>
</evidence>